<feature type="region of interest" description="Disordered" evidence="1">
    <location>
        <begin position="1"/>
        <end position="72"/>
    </location>
</feature>
<sequence length="402" mass="43341">MNALCRRQRQRQVQQQHQHRRATESSLASFNYDKPRWAPLPLDIDEDEQRPSPPQPQPQAPQRKRWSLPLPLPRAYSHSAASALPAVNDDEDEIVAALNDRKLFAEWVEPEPEPVAFAEPEDIAPISVPTTPASPPLLTPPLDTEPVTGPSFPARRDLTKPRDKAAAVPQTPPPASSGNKGEWEPLPAFVAPPPPPVASSSSSRSEKWAPLLPADNGPPPPPLPEKGAWAPTPSQAAPPPYPGPSKPRRHSFAPFIFRPSQVPRVSAPPRPAPAPAPAPARATPSTPPPPAPAAPEPYVDPTHPAVSLPPPPPPNAARRQSYHPPASPKTVALHNELALLDPELVPSEFGANRRYSDIERRLGSPPKASSMAWSGPGGVRENSNSGGDHHTPWSIGWRSGRH</sequence>
<dbReference type="Proteomes" id="UP000827549">
    <property type="component" value="Chromosome 5"/>
</dbReference>
<evidence type="ECO:0000313" key="3">
    <source>
        <dbReference type="Proteomes" id="UP000827549"/>
    </source>
</evidence>
<feature type="compositionally biased region" description="Pro residues" evidence="1">
    <location>
        <begin position="236"/>
        <end position="245"/>
    </location>
</feature>
<gene>
    <name evidence="2" type="ORF">LOC62_05G007746</name>
</gene>
<feature type="compositionally biased region" description="Low complexity" evidence="1">
    <location>
        <begin position="198"/>
        <end position="215"/>
    </location>
</feature>
<feature type="region of interest" description="Disordered" evidence="1">
    <location>
        <begin position="360"/>
        <end position="402"/>
    </location>
</feature>
<dbReference type="AlphaFoldDB" id="A0AAF1BPL3"/>
<dbReference type="PRINTS" id="PR01217">
    <property type="entry name" value="PRICHEXTENSN"/>
</dbReference>
<feature type="compositionally biased region" description="Basic and acidic residues" evidence="1">
    <location>
        <begin position="154"/>
        <end position="165"/>
    </location>
</feature>
<name>A0AAF1BPL3_9TREE</name>
<feature type="compositionally biased region" description="Pro residues" evidence="1">
    <location>
        <begin position="285"/>
        <end position="295"/>
    </location>
</feature>
<feature type="compositionally biased region" description="Low complexity" evidence="1">
    <location>
        <begin position="225"/>
        <end position="235"/>
    </location>
</feature>
<proteinExistence type="predicted"/>
<organism evidence="2 3">
    <name type="scientific">Vanrija pseudolonga</name>
    <dbReference type="NCBI Taxonomy" id="143232"/>
    <lineage>
        <taxon>Eukaryota</taxon>
        <taxon>Fungi</taxon>
        <taxon>Dikarya</taxon>
        <taxon>Basidiomycota</taxon>
        <taxon>Agaricomycotina</taxon>
        <taxon>Tremellomycetes</taxon>
        <taxon>Trichosporonales</taxon>
        <taxon>Trichosporonaceae</taxon>
        <taxon>Vanrija</taxon>
    </lineage>
</organism>
<protein>
    <submittedName>
        <fullName evidence="2">Uncharacterized protein</fullName>
    </submittedName>
</protein>
<dbReference type="EMBL" id="CP086718">
    <property type="protein sequence ID" value="WOO84224.1"/>
    <property type="molecule type" value="Genomic_DNA"/>
</dbReference>
<dbReference type="GeneID" id="87810917"/>
<dbReference type="RefSeq" id="XP_062630250.1">
    <property type="nucleotide sequence ID" value="XM_062774266.1"/>
</dbReference>
<evidence type="ECO:0000313" key="2">
    <source>
        <dbReference type="EMBL" id="WOO84224.1"/>
    </source>
</evidence>
<evidence type="ECO:0000256" key="1">
    <source>
        <dbReference type="SAM" id="MobiDB-lite"/>
    </source>
</evidence>
<feature type="compositionally biased region" description="Basic residues" evidence="1">
    <location>
        <begin position="1"/>
        <end position="10"/>
    </location>
</feature>
<accession>A0AAF1BPL3</accession>
<reference evidence="2" key="1">
    <citation type="submission" date="2023-10" db="EMBL/GenBank/DDBJ databases">
        <authorList>
            <person name="Noh H."/>
        </authorList>
    </citation>
    <scope>NUCLEOTIDE SEQUENCE</scope>
    <source>
        <strain evidence="2">DUCC4014</strain>
    </source>
</reference>
<keyword evidence="3" id="KW-1185">Reference proteome</keyword>
<feature type="region of interest" description="Disordered" evidence="1">
    <location>
        <begin position="125"/>
        <end position="334"/>
    </location>
</feature>
<feature type="compositionally biased region" description="Pro residues" evidence="1">
    <location>
        <begin position="266"/>
        <end position="278"/>
    </location>
</feature>